<dbReference type="OrthoDB" id="10001496at2"/>
<proteinExistence type="predicted"/>
<organism evidence="2 3">
    <name type="scientific">Rhodoplanes elegans</name>
    <dbReference type="NCBI Taxonomy" id="29408"/>
    <lineage>
        <taxon>Bacteria</taxon>
        <taxon>Pseudomonadati</taxon>
        <taxon>Pseudomonadota</taxon>
        <taxon>Alphaproteobacteria</taxon>
        <taxon>Hyphomicrobiales</taxon>
        <taxon>Nitrobacteraceae</taxon>
        <taxon>Rhodoplanes</taxon>
    </lineage>
</organism>
<keyword evidence="1" id="KW-0812">Transmembrane</keyword>
<dbReference type="AlphaFoldDB" id="A0A327KKQ2"/>
<evidence type="ECO:0000256" key="1">
    <source>
        <dbReference type="SAM" id="Phobius"/>
    </source>
</evidence>
<dbReference type="Proteomes" id="UP000248863">
    <property type="component" value="Unassembled WGS sequence"/>
</dbReference>
<name>A0A327KKQ2_9BRAD</name>
<comment type="caution">
    <text evidence="2">The sequence shown here is derived from an EMBL/GenBank/DDBJ whole genome shotgun (WGS) entry which is preliminary data.</text>
</comment>
<dbReference type="EMBL" id="NPEU01000092">
    <property type="protein sequence ID" value="RAI39057.1"/>
    <property type="molecule type" value="Genomic_DNA"/>
</dbReference>
<evidence type="ECO:0000313" key="3">
    <source>
        <dbReference type="Proteomes" id="UP000248863"/>
    </source>
</evidence>
<keyword evidence="1" id="KW-1133">Transmembrane helix</keyword>
<feature type="transmembrane region" description="Helical" evidence="1">
    <location>
        <begin position="42"/>
        <end position="66"/>
    </location>
</feature>
<evidence type="ECO:0000313" key="2">
    <source>
        <dbReference type="EMBL" id="RAI39057.1"/>
    </source>
</evidence>
<gene>
    <name evidence="2" type="ORF">CH338_10635</name>
</gene>
<keyword evidence="1" id="KW-0472">Membrane</keyword>
<dbReference type="RefSeq" id="WP_111357081.1">
    <property type="nucleotide sequence ID" value="NZ_NHSK01000201.1"/>
</dbReference>
<sequence length="93" mass="9421">MTETGQKFLLFVLIGLLALPSGLCSALFTVSGLGMLFDRDPVAQVASGIMLVGSAIGWIFCALVLIGARRVRGRPVTPAAGDPAGPPSGSAPP</sequence>
<protein>
    <submittedName>
        <fullName evidence="2">Uncharacterized protein</fullName>
    </submittedName>
</protein>
<accession>A0A327KKQ2</accession>
<keyword evidence="3" id="KW-1185">Reference proteome</keyword>
<reference evidence="2 3" key="1">
    <citation type="submission" date="2017-07" db="EMBL/GenBank/DDBJ databases">
        <title>Draft Genome Sequences of Select Purple Nonsulfur Bacteria.</title>
        <authorList>
            <person name="Lasarre B."/>
            <person name="Mckinlay J.B."/>
        </authorList>
    </citation>
    <scope>NUCLEOTIDE SEQUENCE [LARGE SCALE GENOMIC DNA]</scope>
    <source>
        <strain evidence="2 3">DSM 11907</strain>
    </source>
</reference>